<organism evidence="2">
    <name type="scientific">bioreactor metagenome</name>
    <dbReference type="NCBI Taxonomy" id="1076179"/>
    <lineage>
        <taxon>unclassified sequences</taxon>
        <taxon>metagenomes</taxon>
        <taxon>ecological metagenomes</taxon>
    </lineage>
</organism>
<accession>A0A645AZF0</accession>
<protein>
    <submittedName>
        <fullName evidence="2">Uncharacterized protein</fullName>
    </submittedName>
</protein>
<name>A0A645AZF0_9ZZZZ</name>
<comment type="caution">
    <text evidence="2">The sequence shown here is derived from an EMBL/GenBank/DDBJ whole genome shotgun (WGS) entry which is preliminary data.</text>
</comment>
<gene>
    <name evidence="2" type="ORF">SDC9_104504</name>
</gene>
<reference evidence="2" key="1">
    <citation type="submission" date="2019-08" db="EMBL/GenBank/DDBJ databases">
        <authorList>
            <person name="Kucharzyk K."/>
            <person name="Murdoch R.W."/>
            <person name="Higgins S."/>
            <person name="Loffler F."/>
        </authorList>
    </citation>
    <scope>NUCLEOTIDE SEQUENCE</scope>
</reference>
<dbReference type="AlphaFoldDB" id="A0A645AZF0"/>
<sequence length="138" mass="15826">MGALLIVSLRTIQYAVSQYSPCLFYGIILVTISGCEILFHPFPFTYLFRAPWQFSHQFKHHRIIFNAFHGKSDAFKMLRQRVIPCFVEVVQQLIQTAVQSHISTEILEQAEEPVVLLVSAFPVPQRWLHSPHGAAFAE</sequence>
<dbReference type="EMBL" id="VSSQ01016390">
    <property type="protein sequence ID" value="MPM57681.1"/>
    <property type="molecule type" value="Genomic_DNA"/>
</dbReference>
<keyword evidence="1" id="KW-1133">Transmembrane helix</keyword>
<keyword evidence="1" id="KW-0812">Transmembrane</keyword>
<feature type="transmembrane region" description="Helical" evidence="1">
    <location>
        <begin position="27"/>
        <end position="48"/>
    </location>
</feature>
<evidence type="ECO:0000256" key="1">
    <source>
        <dbReference type="SAM" id="Phobius"/>
    </source>
</evidence>
<proteinExistence type="predicted"/>
<keyword evidence="1" id="KW-0472">Membrane</keyword>
<evidence type="ECO:0000313" key="2">
    <source>
        <dbReference type="EMBL" id="MPM57681.1"/>
    </source>
</evidence>